<dbReference type="AlphaFoldDB" id="A0A9Q0HIG7"/>
<dbReference type="Proteomes" id="UP001151287">
    <property type="component" value="Unassembled WGS sequence"/>
</dbReference>
<dbReference type="InterPro" id="IPR002293">
    <property type="entry name" value="AA/rel_permease1"/>
</dbReference>
<dbReference type="GO" id="GO:0016020">
    <property type="term" value="C:membrane"/>
    <property type="evidence" value="ECO:0007669"/>
    <property type="project" value="UniProtKB-SubCell"/>
</dbReference>
<dbReference type="PANTHER" id="PTHR43243">
    <property type="entry name" value="INNER MEMBRANE TRANSPORTER YGJI-RELATED"/>
    <property type="match status" value="1"/>
</dbReference>
<dbReference type="GO" id="GO:0015171">
    <property type="term" value="F:amino acid transmembrane transporter activity"/>
    <property type="evidence" value="ECO:0007669"/>
    <property type="project" value="TreeGrafter"/>
</dbReference>
<dbReference type="Pfam" id="PF13520">
    <property type="entry name" value="AA_permease_2"/>
    <property type="match status" value="1"/>
</dbReference>
<feature type="transmembrane region" description="Helical" evidence="6">
    <location>
        <begin position="181"/>
        <end position="203"/>
    </location>
</feature>
<gene>
    <name evidence="8" type="ORF">LUZ63_018764</name>
</gene>
<protein>
    <recommendedName>
        <fullName evidence="7">Cationic amino acid transporter C-terminal domain-containing protein</fullName>
    </recommendedName>
</protein>
<feature type="transmembrane region" description="Helical" evidence="6">
    <location>
        <begin position="521"/>
        <end position="545"/>
    </location>
</feature>
<dbReference type="Pfam" id="PF13906">
    <property type="entry name" value="AA_permease_C"/>
    <property type="match status" value="1"/>
</dbReference>
<feature type="transmembrane region" description="Helical" evidence="6">
    <location>
        <begin position="486"/>
        <end position="509"/>
    </location>
</feature>
<organism evidence="8 9">
    <name type="scientific">Rhynchospora breviuscula</name>
    <dbReference type="NCBI Taxonomy" id="2022672"/>
    <lineage>
        <taxon>Eukaryota</taxon>
        <taxon>Viridiplantae</taxon>
        <taxon>Streptophyta</taxon>
        <taxon>Embryophyta</taxon>
        <taxon>Tracheophyta</taxon>
        <taxon>Spermatophyta</taxon>
        <taxon>Magnoliopsida</taxon>
        <taxon>Liliopsida</taxon>
        <taxon>Poales</taxon>
        <taxon>Cyperaceae</taxon>
        <taxon>Cyperoideae</taxon>
        <taxon>Rhynchosporeae</taxon>
        <taxon>Rhynchospora</taxon>
    </lineage>
</organism>
<accession>A0A9Q0HIG7</accession>
<feature type="transmembrane region" description="Helical" evidence="6">
    <location>
        <begin position="551"/>
        <end position="569"/>
    </location>
</feature>
<evidence type="ECO:0000256" key="2">
    <source>
        <dbReference type="ARBA" id="ARBA00008572"/>
    </source>
</evidence>
<feature type="transmembrane region" description="Helical" evidence="6">
    <location>
        <begin position="255"/>
        <end position="277"/>
    </location>
</feature>
<comment type="caution">
    <text evidence="8">The sequence shown here is derived from an EMBL/GenBank/DDBJ whole genome shotgun (WGS) entry which is preliminary data.</text>
</comment>
<keyword evidence="9" id="KW-1185">Reference proteome</keyword>
<evidence type="ECO:0000256" key="5">
    <source>
        <dbReference type="ARBA" id="ARBA00023136"/>
    </source>
</evidence>
<dbReference type="FunFam" id="1.20.1740.10:FF:000010">
    <property type="entry name" value="probable cationic amino acid transporter"/>
    <property type="match status" value="1"/>
</dbReference>
<feature type="transmembrane region" description="Helical" evidence="6">
    <location>
        <begin position="210"/>
        <end position="235"/>
    </location>
</feature>
<proteinExistence type="inferred from homology"/>
<comment type="similarity">
    <text evidence="2">Belongs to the amino acid-polyamine-organocation (APC) superfamily. Cationic amino acid transporter (CAT) (TC 2.A.3.3) family.</text>
</comment>
<keyword evidence="3 6" id="KW-0812">Transmembrane</keyword>
<evidence type="ECO:0000259" key="7">
    <source>
        <dbReference type="Pfam" id="PF13906"/>
    </source>
</evidence>
<sequence length="594" mass="63601">MIEKEELNGEMESYSWIGGFHNLTRRKQSDLSEKGGAQLLPSSNSDPKLNKLSRDLSIPQLLAIGVGSTIGAGVYVLVGTVAREQSGPALTLCFLIAGVAAALSAFCYAELASRCPSAGSAYHYSYICIGEGVAWLIGWALILEYTIGGAAVARGISPNLALFFGGQDNLPSFLARVQVPWLSISVDPCAAILVLAVTALLCLGIKESSLVQVIVTAANVIVMLFVIIAGGYLGFKTGWQGYSVKGGYFPKGINGVLSGSATVFFSYIGFDAIACTAEEVKNPKRDLPWGIGLTLFLCCAIYMMVSVVIVGLVPYPVMDPDTPISTAFIENGMHWAMYVVSTGAILSLCASLLGAILPQPRIMMAMARDGLLPSYFEAVSQTTQVPVRSTVWTGVFAAALAFFMDVSQLAGMVSVGTLLAFTMVAVSILVLRYAPPDEATDPVFLQDQTEIKEYQRRRKAINNIVLISFGSLILTSGASARFLPVYLQYIACIIGGLLLLCSSVLLSHIDQYNGQGNFGNSGGFLCPFVPWLPILCITVNIYLLINLGLGTWLRVSVWLLAGILIYIFYGNAHSKAAKEGRAYMQIGSPTRETI</sequence>
<evidence type="ECO:0000256" key="3">
    <source>
        <dbReference type="ARBA" id="ARBA00022692"/>
    </source>
</evidence>
<feature type="transmembrane region" description="Helical" evidence="6">
    <location>
        <begin position="88"/>
        <end position="109"/>
    </location>
</feature>
<evidence type="ECO:0000313" key="8">
    <source>
        <dbReference type="EMBL" id="KAJ1687374.1"/>
    </source>
</evidence>
<feature type="transmembrane region" description="Helical" evidence="6">
    <location>
        <begin position="289"/>
        <end position="315"/>
    </location>
</feature>
<dbReference type="Gene3D" id="1.20.1740.10">
    <property type="entry name" value="Amino acid/polyamine transporter I"/>
    <property type="match status" value="1"/>
</dbReference>
<keyword evidence="5 6" id="KW-0472">Membrane</keyword>
<feature type="transmembrane region" description="Helical" evidence="6">
    <location>
        <begin position="460"/>
        <end position="480"/>
    </location>
</feature>
<evidence type="ECO:0000256" key="1">
    <source>
        <dbReference type="ARBA" id="ARBA00004141"/>
    </source>
</evidence>
<dbReference type="EMBL" id="JAMQYH010000005">
    <property type="protein sequence ID" value="KAJ1687374.1"/>
    <property type="molecule type" value="Genomic_DNA"/>
</dbReference>
<feature type="transmembrane region" description="Helical" evidence="6">
    <location>
        <begin position="409"/>
        <end position="431"/>
    </location>
</feature>
<keyword evidence="4 6" id="KW-1133">Transmembrane helix</keyword>
<evidence type="ECO:0000256" key="4">
    <source>
        <dbReference type="ARBA" id="ARBA00022989"/>
    </source>
</evidence>
<reference evidence="8" key="1">
    <citation type="journal article" date="2022" name="Cell">
        <title>Repeat-based holocentromeres influence genome architecture and karyotype evolution.</title>
        <authorList>
            <person name="Hofstatter P.G."/>
            <person name="Thangavel G."/>
            <person name="Lux T."/>
            <person name="Neumann P."/>
            <person name="Vondrak T."/>
            <person name="Novak P."/>
            <person name="Zhang M."/>
            <person name="Costa L."/>
            <person name="Castellani M."/>
            <person name="Scott A."/>
            <person name="Toegelov H."/>
            <person name="Fuchs J."/>
            <person name="Mata-Sucre Y."/>
            <person name="Dias Y."/>
            <person name="Vanzela A.L.L."/>
            <person name="Huettel B."/>
            <person name="Almeida C.C.S."/>
            <person name="Simkova H."/>
            <person name="Souza G."/>
            <person name="Pedrosa-Harand A."/>
            <person name="Macas J."/>
            <person name="Mayer K.F.X."/>
            <person name="Houben A."/>
            <person name="Marques A."/>
        </authorList>
    </citation>
    <scope>NUCLEOTIDE SEQUENCE</scope>
    <source>
        <strain evidence="8">RhyBre1mFocal</strain>
    </source>
</reference>
<feature type="transmembrane region" description="Helical" evidence="6">
    <location>
        <begin position="335"/>
        <end position="357"/>
    </location>
</feature>
<feature type="domain" description="Cationic amino acid transporter C-terminal" evidence="7">
    <location>
        <begin position="524"/>
        <end position="574"/>
    </location>
</feature>
<comment type="subcellular location">
    <subcellularLocation>
        <location evidence="1">Membrane</location>
        <topology evidence="1">Multi-pass membrane protein</topology>
    </subcellularLocation>
</comment>
<feature type="transmembrane region" description="Helical" evidence="6">
    <location>
        <begin position="385"/>
        <end position="403"/>
    </location>
</feature>
<dbReference type="PIRSF" id="PIRSF006060">
    <property type="entry name" value="AA_transporter"/>
    <property type="match status" value="1"/>
</dbReference>
<name>A0A9Q0HIG7_9POAL</name>
<dbReference type="InterPro" id="IPR029485">
    <property type="entry name" value="CAT_C"/>
</dbReference>
<dbReference type="OrthoDB" id="630387at2759"/>
<evidence type="ECO:0000313" key="9">
    <source>
        <dbReference type="Proteomes" id="UP001151287"/>
    </source>
</evidence>
<evidence type="ECO:0000256" key="6">
    <source>
        <dbReference type="SAM" id="Phobius"/>
    </source>
</evidence>
<dbReference type="PANTHER" id="PTHR43243:SF6">
    <property type="entry name" value="AMINO ACID PERMEASE FAMILY PROTEIN, EXPRESSED"/>
    <property type="match status" value="1"/>
</dbReference>
<feature type="transmembrane region" description="Helical" evidence="6">
    <location>
        <begin position="121"/>
        <end position="142"/>
    </location>
</feature>
<feature type="transmembrane region" description="Helical" evidence="6">
    <location>
        <begin position="61"/>
        <end position="82"/>
    </location>
</feature>